<protein>
    <submittedName>
        <fullName evidence="2">Uncharacterized protein</fullName>
    </submittedName>
</protein>
<feature type="signal peptide" evidence="1">
    <location>
        <begin position="1"/>
        <end position="19"/>
    </location>
</feature>
<dbReference type="InterPro" id="IPR015943">
    <property type="entry name" value="WD40/YVTN_repeat-like_dom_sf"/>
</dbReference>
<dbReference type="KEGG" id="gph:GEMMAAP_00205"/>
<dbReference type="RefSeq" id="WP_026848961.1">
    <property type="nucleotide sequence ID" value="NZ_CP011454.1"/>
</dbReference>
<dbReference type="OrthoDB" id="9770071at2"/>
<dbReference type="AlphaFoldDB" id="A0A143BGS3"/>
<dbReference type="EMBL" id="CP011454">
    <property type="protein sequence ID" value="AMW03692.1"/>
    <property type="molecule type" value="Genomic_DNA"/>
</dbReference>
<dbReference type="InterPro" id="IPR011048">
    <property type="entry name" value="Haem_d1_sf"/>
</dbReference>
<proteinExistence type="predicted"/>
<dbReference type="Proteomes" id="UP000076404">
    <property type="component" value="Chromosome"/>
</dbReference>
<dbReference type="SUPFAM" id="SSF51004">
    <property type="entry name" value="C-terminal (heme d1) domain of cytochrome cd1-nitrite reductase"/>
    <property type="match status" value="1"/>
</dbReference>
<keyword evidence="3" id="KW-1185">Reference proteome</keyword>
<feature type="chain" id="PRO_5007506375" evidence="1">
    <location>
        <begin position="20"/>
        <end position="329"/>
    </location>
</feature>
<dbReference type="InterPro" id="IPR051200">
    <property type="entry name" value="Host-pathogen_enzymatic-act"/>
</dbReference>
<reference evidence="2 3" key="2">
    <citation type="journal article" date="2016" name="Environ. Microbiol. Rep.">
        <title>Metagenomic evidence for the presence of phototrophic Gemmatimonadetes bacteria in diverse environments.</title>
        <authorList>
            <person name="Zeng Y."/>
            <person name="Baumbach J."/>
            <person name="Barbosa E.G."/>
            <person name="Azevedo V."/>
            <person name="Zhang C."/>
            <person name="Koblizek M."/>
        </authorList>
    </citation>
    <scope>NUCLEOTIDE SEQUENCE [LARGE SCALE GENOMIC DNA]</scope>
    <source>
        <strain evidence="2 3">AP64</strain>
    </source>
</reference>
<name>A0A143BGS3_9BACT</name>
<gene>
    <name evidence="2" type="ORF">GEMMAAP_00205</name>
</gene>
<keyword evidence="1" id="KW-0732">Signal</keyword>
<organism evidence="2 3">
    <name type="scientific">Gemmatimonas phototrophica</name>
    <dbReference type="NCBI Taxonomy" id="1379270"/>
    <lineage>
        <taxon>Bacteria</taxon>
        <taxon>Pseudomonadati</taxon>
        <taxon>Gemmatimonadota</taxon>
        <taxon>Gemmatimonadia</taxon>
        <taxon>Gemmatimonadales</taxon>
        <taxon>Gemmatimonadaceae</taxon>
        <taxon>Gemmatimonas</taxon>
    </lineage>
</organism>
<evidence type="ECO:0000313" key="2">
    <source>
        <dbReference type="EMBL" id="AMW03692.1"/>
    </source>
</evidence>
<dbReference type="eggNOG" id="COG3391">
    <property type="taxonomic scope" value="Bacteria"/>
</dbReference>
<sequence>MRRAFLLTALLAIVTPLHAQVAGLTGTLVVTNKTPGTATIIDVGTGATLATLPTGNGPHEIVLTQDGRTAIVTDYGTGPAPGSTLTFIDVPRRKVTRTASLGEYRRPHGLVLLPGDSLVAVTSEANRALLLVRVATGEIPKVIPTNQNGSHMVGITASGTRGWTGNIGSNTVSELDLVAGTSLRTIAVPNQPEAINVTPDGAEVWVGSNQTGLISVVNSVSGTVSTAAEGFGWPYRVLYSPDSKLVLMPDLRKEELRFIDRASRKELARLSLPGKGPQGIIFAPNGTYAFLSFSTGSAVAIIDVAQRKIVGELKAGETPDGVVYTPRVF</sequence>
<evidence type="ECO:0000313" key="3">
    <source>
        <dbReference type="Proteomes" id="UP000076404"/>
    </source>
</evidence>
<reference evidence="2 3" key="1">
    <citation type="journal article" date="2014" name="Proc. Natl. Acad. Sci. U.S.A.">
        <title>Functional type 2 photosynthetic reaction centers found in the rare bacterial phylum Gemmatimonadetes.</title>
        <authorList>
            <person name="Zeng Y."/>
            <person name="Feng F."/>
            <person name="Medova H."/>
            <person name="Dean J."/>
            <person name="Koblizek M."/>
        </authorList>
    </citation>
    <scope>NUCLEOTIDE SEQUENCE [LARGE SCALE GENOMIC DNA]</scope>
    <source>
        <strain evidence="2 3">AP64</strain>
    </source>
</reference>
<dbReference type="PANTHER" id="PTHR47197">
    <property type="entry name" value="PROTEIN NIRF"/>
    <property type="match status" value="1"/>
</dbReference>
<dbReference type="Gene3D" id="2.130.10.10">
    <property type="entry name" value="YVTN repeat-like/Quinoprotein amine dehydrogenase"/>
    <property type="match status" value="2"/>
</dbReference>
<dbReference type="PANTHER" id="PTHR47197:SF3">
    <property type="entry name" value="DIHYDRO-HEME D1 DEHYDROGENASE"/>
    <property type="match status" value="1"/>
</dbReference>
<evidence type="ECO:0000256" key="1">
    <source>
        <dbReference type="SAM" id="SignalP"/>
    </source>
</evidence>
<accession>A0A143BGS3</accession>
<dbReference type="STRING" id="1379270.GEMMAAP_00205"/>